<comment type="caution">
    <text evidence="1">The sequence shown here is derived from an EMBL/GenBank/DDBJ whole genome shotgun (WGS) entry which is preliminary data.</text>
</comment>
<gene>
    <name evidence="1" type="ORF">ABNX05_03800</name>
</gene>
<name>A0ABV1MMI1_9BACI</name>
<proteinExistence type="predicted"/>
<evidence type="ECO:0000313" key="2">
    <source>
        <dbReference type="Proteomes" id="UP001478862"/>
    </source>
</evidence>
<accession>A0ABV1MMI1</accession>
<protein>
    <recommendedName>
        <fullName evidence="3">DUF5067 domain-containing protein</fullName>
    </recommendedName>
</protein>
<dbReference type="RefSeq" id="WP_349658494.1">
    <property type="nucleotide sequence ID" value="NZ_JBEGDG010000002.1"/>
</dbReference>
<reference evidence="1 2" key="1">
    <citation type="submission" date="2024-06" db="EMBL/GenBank/DDBJ databases">
        <title>Lysinibacillus zambalefons sp. nov., a Novel Firmicute Isolated from the Poon Bato Zambales Hyperalkaline Spring.</title>
        <authorList>
            <person name="Aja J.A."/>
            <person name="Lazaro J.E.H."/>
            <person name="Llorin L.D."/>
            <person name="Lim K.R."/>
            <person name="Teodosio J."/>
            <person name="Dalisay D.S."/>
        </authorList>
    </citation>
    <scope>NUCLEOTIDE SEQUENCE [LARGE SCALE GENOMIC DNA]</scope>
    <source>
        <strain evidence="1 2">M3</strain>
    </source>
</reference>
<evidence type="ECO:0000313" key="1">
    <source>
        <dbReference type="EMBL" id="MEQ6353727.1"/>
    </source>
</evidence>
<dbReference type="EMBL" id="JBEGDG010000002">
    <property type="protein sequence ID" value="MEQ6353727.1"/>
    <property type="molecule type" value="Genomic_DNA"/>
</dbReference>
<evidence type="ECO:0008006" key="3">
    <source>
        <dbReference type="Google" id="ProtNLM"/>
    </source>
</evidence>
<organism evidence="1 2">
    <name type="scientific">Lysinibacillus zambalensis</name>
    <dbReference type="NCBI Taxonomy" id="3160866"/>
    <lineage>
        <taxon>Bacteria</taxon>
        <taxon>Bacillati</taxon>
        <taxon>Bacillota</taxon>
        <taxon>Bacilli</taxon>
        <taxon>Bacillales</taxon>
        <taxon>Bacillaceae</taxon>
        <taxon>Lysinibacillus</taxon>
    </lineage>
</organism>
<dbReference type="Proteomes" id="UP001478862">
    <property type="component" value="Unassembled WGS sequence"/>
</dbReference>
<sequence>MGATPKNPDEKENDNLTLILEYDGENGIEKDSSVSLIFTEGKLNTIQ</sequence>
<keyword evidence="2" id="KW-1185">Reference proteome</keyword>